<comment type="caution">
    <text evidence="1">The sequence shown here is derived from an EMBL/GenBank/DDBJ whole genome shotgun (WGS) entry which is preliminary data.</text>
</comment>
<reference evidence="1 2" key="1">
    <citation type="submission" date="2011-04" db="EMBL/GenBank/DDBJ databases">
        <title>The Genome Sequence of Dysgonomonas gadei ATCC BAA-286.</title>
        <authorList>
            <consortium name="The Broad Institute Genome Sequencing Platform"/>
            <person name="Earl A."/>
            <person name="Ward D."/>
            <person name="Feldgarden M."/>
            <person name="Gevers D."/>
            <person name="Pudlo N."/>
            <person name="Martens E."/>
            <person name="Allen-Vercoe E."/>
            <person name="Young S.K."/>
            <person name="Zeng Q."/>
            <person name="Gargeya S."/>
            <person name="Fitzgerald M."/>
            <person name="Haas B."/>
            <person name="Abouelleil A."/>
            <person name="Alvarado L."/>
            <person name="Arachchi H.M."/>
            <person name="Berlin A."/>
            <person name="Brown A."/>
            <person name="Chapman S.B."/>
            <person name="Chen Z."/>
            <person name="Dunbar C."/>
            <person name="Freedman E."/>
            <person name="Gearin G."/>
            <person name="Gellesch M."/>
            <person name="Goldberg J."/>
            <person name="Griggs A."/>
            <person name="Gujja S."/>
            <person name="Heiman D."/>
            <person name="Howarth C."/>
            <person name="Larson L."/>
            <person name="Lui A."/>
            <person name="MacDonald P.J.P."/>
            <person name="Mehta T."/>
            <person name="Montmayeur A."/>
            <person name="Murphy C."/>
            <person name="Neiman D."/>
            <person name="Pearson M."/>
            <person name="Priest M."/>
            <person name="Roberts A."/>
            <person name="Saif S."/>
            <person name="Shea T."/>
            <person name="Shenoy N."/>
            <person name="Sisk P."/>
            <person name="Stolte C."/>
            <person name="Sykes S."/>
            <person name="Yandava C."/>
            <person name="Wortman J."/>
            <person name="Nusbaum C."/>
            <person name="Birren B."/>
        </authorList>
    </citation>
    <scope>NUCLEOTIDE SEQUENCE [LARGE SCALE GENOMIC DNA]</scope>
    <source>
        <strain evidence="1 2">ATCC BAA-286</strain>
    </source>
</reference>
<dbReference type="eggNOG" id="COG3209">
    <property type="taxonomic scope" value="Bacteria"/>
</dbReference>
<protein>
    <recommendedName>
        <fullName evidence="3">RHS repeat-associated core domain-containing protein</fullName>
    </recommendedName>
</protein>
<keyword evidence="2" id="KW-1185">Reference proteome</keyword>
<evidence type="ECO:0000313" key="1">
    <source>
        <dbReference type="EMBL" id="EGJ99562.1"/>
    </source>
</evidence>
<gene>
    <name evidence="1" type="ORF">HMPREF9455_04058</name>
</gene>
<dbReference type="Gene3D" id="2.180.10.10">
    <property type="entry name" value="RHS repeat-associated core"/>
    <property type="match status" value="1"/>
</dbReference>
<sequence>MRRPRWCRVRSIILSGCRLRMLRGRMYSRTSINKELDGRNGLNMYDNLARLYDPVVPHTPTPDPHAENYYSWSPYAWVGNNPMRNIDPFGTDVWTTNDPDQIARFLNHLQAVSGNKTSNPFDYGGWNRMTDDEYKEHNKDESVSFNDDTFNFNINLEGYQGNFKAGMRSKETNYAYITSSDMDGLFAPEGEAGLNLDGNLTGLGTGSAFWYALGGGVHKSSIVAKAIWPPSRLVGEAKKTTSLYSLILHRKGYGKITAKRALSWTSGTTYAGQLSRLAAPIGYVGAGFALYESWSIGRKLGYWYGGDAVVRGEIGPLWLRNIFSPTIPVPIVKPPRK</sequence>
<name>F5J3Z1_9BACT</name>
<organism evidence="1 2">
    <name type="scientific">Dysgonomonas gadei ATCC BAA-286</name>
    <dbReference type="NCBI Taxonomy" id="742766"/>
    <lineage>
        <taxon>Bacteria</taxon>
        <taxon>Pseudomonadati</taxon>
        <taxon>Bacteroidota</taxon>
        <taxon>Bacteroidia</taxon>
        <taxon>Bacteroidales</taxon>
        <taxon>Dysgonomonadaceae</taxon>
        <taxon>Dysgonomonas</taxon>
    </lineage>
</organism>
<accession>F5J3Z1</accession>
<evidence type="ECO:0000313" key="2">
    <source>
        <dbReference type="Proteomes" id="UP000004913"/>
    </source>
</evidence>
<dbReference type="EMBL" id="ADLV01000057">
    <property type="protein sequence ID" value="EGJ99562.1"/>
    <property type="molecule type" value="Genomic_DNA"/>
</dbReference>
<proteinExistence type="predicted"/>
<dbReference type="STRING" id="742766.HMPREF9455_04058"/>
<dbReference type="AlphaFoldDB" id="F5J3Z1"/>
<evidence type="ECO:0008006" key="3">
    <source>
        <dbReference type="Google" id="ProtNLM"/>
    </source>
</evidence>
<dbReference type="Proteomes" id="UP000004913">
    <property type="component" value="Unassembled WGS sequence"/>
</dbReference>
<dbReference type="HOGENOM" id="CLU_823184_0_0_10"/>